<keyword evidence="2 3" id="KW-0808">Transferase</keyword>
<evidence type="ECO:0000256" key="1">
    <source>
        <dbReference type="ARBA" id="ARBA00022603"/>
    </source>
</evidence>
<organism evidence="3 4">
    <name type="scientific">Allosphingosinicella humi</name>
    <dbReference type="NCBI Taxonomy" id="2068657"/>
    <lineage>
        <taxon>Bacteria</taxon>
        <taxon>Pseudomonadati</taxon>
        <taxon>Pseudomonadota</taxon>
        <taxon>Alphaproteobacteria</taxon>
        <taxon>Sphingomonadales</taxon>
        <taxon>Sphingomonadaceae</taxon>
        <taxon>Allosphingosinicella</taxon>
    </lineage>
</organism>
<dbReference type="AlphaFoldDB" id="A0A2U2J676"/>
<dbReference type="EMBL" id="QFFF01000001">
    <property type="protein sequence ID" value="PWG03845.1"/>
    <property type="molecule type" value="Genomic_DNA"/>
</dbReference>
<dbReference type="InterPro" id="IPR038375">
    <property type="entry name" value="NDUFAF7_sf"/>
</dbReference>
<dbReference type="Gene3D" id="3.40.50.12710">
    <property type="match status" value="1"/>
</dbReference>
<reference evidence="3 4" key="1">
    <citation type="submission" date="2018-05" db="EMBL/GenBank/DDBJ databases">
        <title>Genome of Sphingosinicella humi QZX222.</title>
        <authorList>
            <person name="Qiao Z."/>
            <person name="Wang G."/>
        </authorList>
    </citation>
    <scope>NUCLEOTIDE SEQUENCE [LARGE SCALE GENOMIC DNA]</scope>
    <source>
        <strain evidence="3 4">QZX222</strain>
    </source>
</reference>
<dbReference type="InterPro" id="IPR003788">
    <property type="entry name" value="NDUFAF7"/>
</dbReference>
<dbReference type="GO" id="GO:0035243">
    <property type="term" value="F:protein-arginine omega-N symmetric methyltransferase activity"/>
    <property type="evidence" value="ECO:0007669"/>
    <property type="project" value="TreeGrafter"/>
</dbReference>
<accession>A0A2U2J676</accession>
<proteinExistence type="predicted"/>
<gene>
    <name evidence="3" type="ORF">DF286_04675</name>
</gene>
<dbReference type="Proteomes" id="UP000245916">
    <property type="component" value="Unassembled WGS sequence"/>
</dbReference>
<dbReference type="GO" id="GO:0032259">
    <property type="term" value="P:methylation"/>
    <property type="evidence" value="ECO:0007669"/>
    <property type="project" value="UniProtKB-KW"/>
</dbReference>
<dbReference type="Pfam" id="PF02636">
    <property type="entry name" value="Methyltransf_28"/>
    <property type="match status" value="1"/>
</dbReference>
<protein>
    <submittedName>
        <fullName evidence="3">Methyltransferase</fullName>
    </submittedName>
</protein>
<sequence>MAEANAHYYGSRDPLGAAGDFTTAPEISQMFGELIGLWLADLWMRAGRPATAHYVELGPGRGTLAADALRAMRSAGLEPPAELVETSPALREAQADRVPAARWHGDVASLPENVPLLIVANEFFDALPVHQLVATERGWRERMVALDGDRFAPVAGSQRPDAAVPERLRNASPGSILETSPASVAIVRELARRLADQGGAALIVDYGHERTGLGDTLQAVERHAYADPWEAPGARDLTAHVDFEALAEAARGEGVRVCGPREQGEWLKTMGIHVRAASLTKAAPERGDEIATARDRLTQPDQMGSLFKVMALISRDWPEPEGF</sequence>
<dbReference type="SUPFAM" id="SSF53335">
    <property type="entry name" value="S-adenosyl-L-methionine-dependent methyltransferases"/>
    <property type="match status" value="1"/>
</dbReference>
<evidence type="ECO:0000313" key="3">
    <source>
        <dbReference type="EMBL" id="PWG03845.1"/>
    </source>
</evidence>
<name>A0A2U2J676_9SPHN</name>
<dbReference type="PANTHER" id="PTHR12049:SF7">
    <property type="entry name" value="PROTEIN ARGININE METHYLTRANSFERASE NDUFAF7, MITOCHONDRIAL"/>
    <property type="match status" value="1"/>
</dbReference>
<keyword evidence="4" id="KW-1185">Reference proteome</keyword>
<evidence type="ECO:0000256" key="2">
    <source>
        <dbReference type="ARBA" id="ARBA00022679"/>
    </source>
</evidence>
<evidence type="ECO:0000313" key="4">
    <source>
        <dbReference type="Proteomes" id="UP000245916"/>
    </source>
</evidence>
<comment type="caution">
    <text evidence="3">The sequence shown here is derived from an EMBL/GenBank/DDBJ whole genome shotgun (WGS) entry which is preliminary data.</text>
</comment>
<dbReference type="PANTHER" id="PTHR12049">
    <property type="entry name" value="PROTEIN ARGININE METHYLTRANSFERASE NDUFAF7, MITOCHONDRIAL"/>
    <property type="match status" value="1"/>
</dbReference>
<dbReference type="OrthoDB" id="9794208at2"/>
<keyword evidence="1 3" id="KW-0489">Methyltransferase</keyword>
<dbReference type="InterPro" id="IPR029063">
    <property type="entry name" value="SAM-dependent_MTases_sf"/>
</dbReference>